<dbReference type="PANTHER" id="PTHR44267">
    <property type="entry name" value="WD REPEAT-CONTAINING PROTEIN 43"/>
    <property type="match status" value="1"/>
</dbReference>
<dbReference type="InterPro" id="IPR036898">
    <property type="entry name" value="RNA_pol_Rpb7-like_N_sf"/>
</dbReference>
<evidence type="ECO:0000259" key="9">
    <source>
        <dbReference type="PROSITE" id="PS50126"/>
    </source>
</evidence>
<dbReference type="PROSITE" id="PS50126">
    <property type="entry name" value="S1"/>
    <property type="match status" value="1"/>
</dbReference>
<dbReference type="InterPro" id="IPR007148">
    <property type="entry name" value="SSU_processome_Utp12"/>
</dbReference>
<accession>A0A4T0GQ94</accession>
<evidence type="ECO:0000256" key="8">
    <source>
        <dbReference type="SAM" id="Phobius"/>
    </source>
</evidence>
<organism evidence="10 11">
    <name type="scientific">Wallemia ichthyophaga</name>
    <dbReference type="NCBI Taxonomy" id="245174"/>
    <lineage>
        <taxon>Eukaryota</taxon>
        <taxon>Fungi</taxon>
        <taxon>Dikarya</taxon>
        <taxon>Basidiomycota</taxon>
        <taxon>Wallemiomycotina</taxon>
        <taxon>Wallemiomycetes</taxon>
        <taxon>Wallemiales</taxon>
        <taxon>Wallemiaceae</taxon>
        <taxon>Wallemia</taxon>
    </lineage>
</organism>
<dbReference type="CDD" id="cd04329">
    <property type="entry name" value="RNAP_II_Rpb7_N"/>
    <property type="match status" value="1"/>
</dbReference>
<evidence type="ECO:0000256" key="1">
    <source>
        <dbReference type="ARBA" id="ARBA00004123"/>
    </source>
</evidence>
<dbReference type="Pfam" id="PF00575">
    <property type="entry name" value="S1"/>
    <property type="match status" value="1"/>
</dbReference>
<keyword evidence="5" id="KW-0539">Nucleus</keyword>
<feature type="domain" description="S1 motif" evidence="9">
    <location>
        <begin position="60"/>
        <end position="138"/>
    </location>
</feature>
<dbReference type="PANTHER" id="PTHR44267:SF1">
    <property type="entry name" value="WD REPEAT-CONTAINING PROTEIN 43"/>
    <property type="match status" value="1"/>
</dbReference>
<comment type="subcellular location">
    <subcellularLocation>
        <location evidence="1">Nucleus</location>
    </subcellularLocation>
</comment>
<feature type="compositionally biased region" description="Acidic residues" evidence="7">
    <location>
        <begin position="484"/>
        <end position="502"/>
    </location>
</feature>
<comment type="similarity">
    <text evidence="6">Belongs to the UTP5 family.</text>
</comment>
<dbReference type="CDD" id="cd04462">
    <property type="entry name" value="S1_RNAPII_Rpb7"/>
    <property type="match status" value="1"/>
</dbReference>
<evidence type="ECO:0000256" key="3">
    <source>
        <dbReference type="ARBA" id="ARBA00022478"/>
    </source>
</evidence>
<protein>
    <recommendedName>
        <fullName evidence="9">S1 motif domain-containing protein</fullName>
    </recommendedName>
</protein>
<name>A0A4T0GQ94_WALIC</name>
<dbReference type="SUPFAM" id="SSF88798">
    <property type="entry name" value="N-terminal, heterodimerisation domain of RBP7 (RpoE)"/>
    <property type="match status" value="1"/>
</dbReference>
<feature type="region of interest" description="Disordered" evidence="7">
    <location>
        <begin position="205"/>
        <end position="234"/>
    </location>
</feature>
<feature type="compositionally biased region" description="Polar residues" evidence="7">
    <location>
        <begin position="413"/>
        <end position="423"/>
    </location>
</feature>
<evidence type="ECO:0000313" key="10">
    <source>
        <dbReference type="EMBL" id="TIB43262.1"/>
    </source>
</evidence>
<evidence type="ECO:0000256" key="6">
    <source>
        <dbReference type="ARBA" id="ARBA00038335"/>
    </source>
</evidence>
<feature type="compositionally biased region" description="Polar residues" evidence="7">
    <location>
        <begin position="214"/>
        <end position="230"/>
    </location>
</feature>
<dbReference type="Gene3D" id="3.30.1490.120">
    <property type="entry name" value="RNA polymerase Rpb7-like, N-terminal domain"/>
    <property type="match status" value="1"/>
</dbReference>
<comment type="caution">
    <text evidence="10">The sequence shown here is derived from an EMBL/GenBank/DDBJ whole genome shotgun (WGS) entry which is preliminary data.</text>
</comment>
<evidence type="ECO:0000256" key="5">
    <source>
        <dbReference type="ARBA" id="ARBA00023242"/>
    </source>
</evidence>
<comment type="similarity">
    <text evidence="2">Belongs to the eukaryotic RPB7/RPC8 RNA polymerase subunit family.</text>
</comment>
<gene>
    <name evidence="10" type="ORF">E3P86_00073</name>
</gene>
<dbReference type="GO" id="GO:0005730">
    <property type="term" value="C:nucleolus"/>
    <property type="evidence" value="ECO:0007669"/>
    <property type="project" value="TreeGrafter"/>
</dbReference>
<evidence type="ECO:0000256" key="7">
    <source>
        <dbReference type="SAM" id="MobiDB-lite"/>
    </source>
</evidence>
<evidence type="ECO:0000313" key="11">
    <source>
        <dbReference type="Proteomes" id="UP000310689"/>
    </source>
</evidence>
<keyword evidence="8" id="KW-1133">Transmembrane helix</keyword>
<dbReference type="FunFam" id="2.40.50.140:FF:000043">
    <property type="entry name" value="DNA-directed RNA polymerase II subunit RPB7"/>
    <property type="match status" value="1"/>
</dbReference>
<dbReference type="GO" id="GO:0000428">
    <property type="term" value="C:DNA-directed RNA polymerase complex"/>
    <property type="evidence" value="ECO:0007669"/>
    <property type="project" value="UniProtKB-KW"/>
</dbReference>
<keyword evidence="3" id="KW-0240">DNA-directed RNA polymerase</keyword>
<dbReference type="GO" id="GO:0000462">
    <property type="term" value="P:maturation of SSU-rRNA from tricistronic rRNA transcript (SSU-rRNA, 5.8S rRNA, LSU-rRNA)"/>
    <property type="evidence" value="ECO:0007669"/>
    <property type="project" value="TreeGrafter"/>
</dbReference>
<reference evidence="10 11" key="1">
    <citation type="submission" date="2019-03" db="EMBL/GenBank/DDBJ databases">
        <title>Sequencing 23 genomes of Wallemia ichthyophaga.</title>
        <authorList>
            <person name="Gostincar C."/>
        </authorList>
    </citation>
    <scope>NUCLEOTIDE SEQUENCE [LARGE SCALE GENOMIC DNA]</scope>
    <source>
        <strain evidence="10 11">EXF-6200</strain>
    </source>
</reference>
<dbReference type="FunFam" id="3.30.1490.120:FF:000001">
    <property type="entry name" value="DNA-directed RNA polymerase II subunit RPB7"/>
    <property type="match status" value="1"/>
</dbReference>
<dbReference type="GO" id="GO:0003676">
    <property type="term" value="F:nucleic acid binding"/>
    <property type="evidence" value="ECO:0007669"/>
    <property type="project" value="InterPro"/>
</dbReference>
<dbReference type="Pfam" id="PF04003">
    <property type="entry name" value="Utp12"/>
    <property type="match status" value="1"/>
</dbReference>
<dbReference type="Gene3D" id="2.40.50.140">
    <property type="entry name" value="Nucleic acid-binding proteins"/>
    <property type="match status" value="1"/>
</dbReference>
<evidence type="ECO:0000256" key="4">
    <source>
        <dbReference type="ARBA" id="ARBA00023163"/>
    </source>
</evidence>
<feature type="compositionally biased region" description="Acidic residues" evidence="7">
    <location>
        <begin position="428"/>
        <end position="477"/>
    </location>
</feature>
<keyword evidence="8" id="KW-0472">Membrane</keyword>
<feature type="region of interest" description="Disordered" evidence="7">
    <location>
        <begin position="407"/>
        <end position="502"/>
    </location>
</feature>
<dbReference type="AlphaFoldDB" id="A0A4T0GQ94"/>
<dbReference type="SUPFAM" id="SSF50249">
    <property type="entry name" value="Nucleic acid-binding proteins"/>
    <property type="match status" value="1"/>
</dbReference>
<dbReference type="EMBL" id="SPOI01000001">
    <property type="protein sequence ID" value="TIB43262.1"/>
    <property type="molecule type" value="Genomic_DNA"/>
</dbReference>
<keyword evidence="8" id="KW-0812">Transmembrane</keyword>
<dbReference type="InterPro" id="IPR012340">
    <property type="entry name" value="NA-bd_OB-fold"/>
</dbReference>
<keyword evidence="4" id="KW-0804">Transcription</keyword>
<evidence type="ECO:0000256" key="2">
    <source>
        <dbReference type="ARBA" id="ARBA00009307"/>
    </source>
</evidence>
<dbReference type="InterPro" id="IPR052414">
    <property type="entry name" value="U3_snoRNA-assoc_WDR"/>
</dbReference>
<proteinExistence type="inferred from homology"/>
<sequence length="502" mass="54993">MDYINSKLFADVEGTCTGRYGYIIAVLSISDPGSGTVIPGVGTAEFVVKYTAIVYKPFKGEVVDGKVANVNKMGFFADVGPLQVFVSSHLIPQDIKFDPSATPPCFSSEDQVIERGSKVRLKVVGTRVDATEIVSTTWTACNVFTLFKLILCDFKPIATRTWVMVYLLILIEATVFYFYFIVVHDRCPVTCKFAASITTSIMSSPIKKKSKPSQQPVSHTSIFKSQNSQADNEHAQLPTDNLAELSLGQRLKASANKAGDDQADNEAIDAPTIPAQSLATLLTQSLNSNDKNLLESCLSQTDLNIIRNSVNRLPSQLAIPLLHQCTTRLAKPGRAGPKRAKSLLEWSKAVLTIHTAYLLSVPQITQKLLGLHSALSQRINSHEQLMSLSGRLDVVLSQIALQRSIQQERRSAEQGNQKSNNAVTYVEGDSDEEDNIEYDNDDGQGIEDVELGNGENDSDQDSEEDDEGLDNSSDGDDSDRNAMVEDEAIEDDDDSDDDEEDN</sequence>
<dbReference type="Proteomes" id="UP000310689">
    <property type="component" value="Unassembled WGS sequence"/>
</dbReference>
<dbReference type="InterPro" id="IPR003029">
    <property type="entry name" value="S1_domain"/>
</dbReference>
<feature type="transmembrane region" description="Helical" evidence="8">
    <location>
        <begin position="163"/>
        <end position="182"/>
    </location>
</feature>